<dbReference type="PANTHER" id="PTHR45947">
    <property type="entry name" value="SULFOQUINOVOSYL TRANSFERASE SQD2"/>
    <property type="match status" value="1"/>
</dbReference>
<dbReference type="Proteomes" id="UP000502508">
    <property type="component" value="Chromosome"/>
</dbReference>
<dbReference type="RefSeq" id="WP_173037579.1">
    <property type="nucleotide sequence ID" value="NZ_AP022870.1"/>
</dbReference>
<evidence type="ECO:0000259" key="3">
    <source>
        <dbReference type="Pfam" id="PF13579"/>
    </source>
</evidence>
<dbReference type="InterPro" id="IPR028098">
    <property type="entry name" value="Glyco_trans_4-like_N"/>
</dbReference>
<dbReference type="Pfam" id="PF13579">
    <property type="entry name" value="Glyco_trans_4_4"/>
    <property type="match status" value="1"/>
</dbReference>
<evidence type="ECO:0000313" key="4">
    <source>
        <dbReference type="EMBL" id="BCB77919.1"/>
    </source>
</evidence>
<evidence type="ECO:0000313" key="5">
    <source>
        <dbReference type="Proteomes" id="UP000502508"/>
    </source>
</evidence>
<feature type="domain" description="Glycosyltransferase subfamily 4-like N-terminal" evidence="3">
    <location>
        <begin position="15"/>
        <end position="182"/>
    </location>
</feature>
<dbReference type="PANTHER" id="PTHR45947:SF3">
    <property type="entry name" value="SULFOQUINOVOSYL TRANSFERASE SQD2"/>
    <property type="match status" value="1"/>
</dbReference>
<dbReference type="InterPro" id="IPR050194">
    <property type="entry name" value="Glycosyltransferase_grp1"/>
</dbReference>
<organism evidence="4 5">
    <name type="scientific">Phytohabitans flavus</name>
    <dbReference type="NCBI Taxonomy" id="1076124"/>
    <lineage>
        <taxon>Bacteria</taxon>
        <taxon>Bacillati</taxon>
        <taxon>Actinomycetota</taxon>
        <taxon>Actinomycetes</taxon>
        <taxon>Micromonosporales</taxon>
        <taxon>Micromonosporaceae</taxon>
    </lineage>
</organism>
<evidence type="ECO:0000256" key="1">
    <source>
        <dbReference type="ARBA" id="ARBA00022676"/>
    </source>
</evidence>
<evidence type="ECO:0000256" key="2">
    <source>
        <dbReference type="ARBA" id="ARBA00022679"/>
    </source>
</evidence>
<name>A0A6F8XVU2_9ACTN</name>
<dbReference type="GO" id="GO:1901137">
    <property type="term" value="P:carbohydrate derivative biosynthetic process"/>
    <property type="evidence" value="ECO:0007669"/>
    <property type="project" value="UniProtKB-ARBA"/>
</dbReference>
<gene>
    <name evidence="4" type="ORF">Pflav_043290</name>
</gene>
<dbReference type="Pfam" id="PF13692">
    <property type="entry name" value="Glyco_trans_1_4"/>
    <property type="match status" value="1"/>
</dbReference>
<dbReference type="CDD" id="cd03801">
    <property type="entry name" value="GT4_PimA-like"/>
    <property type="match status" value="1"/>
</dbReference>
<reference evidence="4 5" key="1">
    <citation type="submission" date="2020-03" db="EMBL/GenBank/DDBJ databases">
        <title>Whole genome shotgun sequence of Phytohabitans flavus NBRC 107702.</title>
        <authorList>
            <person name="Komaki H."/>
            <person name="Tamura T."/>
        </authorList>
    </citation>
    <scope>NUCLEOTIDE SEQUENCE [LARGE SCALE GENOMIC DNA]</scope>
    <source>
        <strain evidence="4 5">NBRC 107702</strain>
    </source>
</reference>
<proteinExistence type="predicted"/>
<keyword evidence="5" id="KW-1185">Reference proteome</keyword>
<sequence>MNLLLVANYLPPYEGGIQFVVDRLARGYTARGHDVAVTGHDAARRPDPAGVPYRAVPVPAANPLERLSIPIPLFAPAALHRITRELVRWADAVHVHGLLYPNTALAVSLAARAGVPVVVTEHVGLVATGGRLLDAAQATAFRWATRRAGRRATAFAVLNERVAGEIGAVIGGARPVVRIDNGVDTARFRPGDRAAARDRHGFTRPTVLFVGRLARKKGLDLLLAAASRSDRFDVVVCGKDTERLRDLPPTVRVLGKLDQDALADLYRAADLLVMPSYGEGFPLVVQEAMASGLPVVACAGAVPETGPHAAVVRLADRDPDALVKAVHAVLDEGDAGRERVGAEAREVAVAHYDWSVAVDRYLALLNPSPAEVLS</sequence>
<dbReference type="GO" id="GO:0016758">
    <property type="term" value="F:hexosyltransferase activity"/>
    <property type="evidence" value="ECO:0007669"/>
    <property type="project" value="TreeGrafter"/>
</dbReference>
<protein>
    <submittedName>
        <fullName evidence="4">Glycosyl transferase family 1</fullName>
    </submittedName>
</protein>
<dbReference type="SUPFAM" id="SSF53756">
    <property type="entry name" value="UDP-Glycosyltransferase/glycogen phosphorylase"/>
    <property type="match status" value="1"/>
</dbReference>
<reference evidence="4 5" key="2">
    <citation type="submission" date="2020-03" db="EMBL/GenBank/DDBJ databases">
        <authorList>
            <person name="Ichikawa N."/>
            <person name="Kimura A."/>
            <person name="Kitahashi Y."/>
            <person name="Uohara A."/>
        </authorList>
    </citation>
    <scope>NUCLEOTIDE SEQUENCE [LARGE SCALE GENOMIC DNA]</scope>
    <source>
        <strain evidence="4 5">NBRC 107702</strain>
    </source>
</reference>
<dbReference type="KEGG" id="pfla:Pflav_043290"/>
<dbReference type="Gene3D" id="3.40.50.2000">
    <property type="entry name" value="Glycogen Phosphorylase B"/>
    <property type="match status" value="2"/>
</dbReference>
<accession>A0A6F8XVU2</accession>
<keyword evidence="2 4" id="KW-0808">Transferase</keyword>
<dbReference type="EMBL" id="AP022870">
    <property type="protein sequence ID" value="BCB77919.1"/>
    <property type="molecule type" value="Genomic_DNA"/>
</dbReference>
<keyword evidence="1" id="KW-0328">Glycosyltransferase</keyword>
<dbReference type="AlphaFoldDB" id="A0A6F8XVU2"/>